<organism evidence="4 5">
    <name type="scientific">Forsythia ovata</name>
    <dbReference type="NCBI Taxonomy" id="205694"/>
    <lineage>
        <taxon>Eukaryota</taxon>
        <taxon>Viridiplantae</taxon>
        <taxon>Streptophyta</taxon>
        <taxon>Embryophyta</taxon>
        <taxon>Tracheophyta</taxon>
        <taxon>Spermatophyta</taxon>
        <taxon>Magnoliopsida</taxon>
        <taxon>eudicotyledons</taxon>
        <taxon>Gunneridae</taxon>
        <taxon>Pentapetalae</taxon>
        <taxon>asterids</taxon>
        <taxon>lamiids</taxon>
        <taxon>Lamiales</taxon>
        <taxon>Oleaceae</taxon>
        <taxon>Forsythieae</taxon>
        <taxon>Forsythia</taxon>
    </lineage>
</organism>
<feature type="domain" description="Mei2-like C-terminal RNA recognition motif" evidence="3">
    <location>
        <begin position="2"/>
        <end position="78"/>
    </location>
</feature>
<dbReference type="Pfam" id="PF04059">
    <property type="entry name" value="RRM_2"/>
    <property type="match status" value="1"/>
</dbReference>
<evidence type="ECO:0000256" key="2">
    <source>
        <dbReference type="SAM" id="MobiDB-lite"/>
    </source>
</evidence>
<accession>A0ABD1QC08</accession>
<dbReference type="PANTHER" id="PTHR23189">
    <property type="entry name" value="RNA RECOGNITION MOTIF-CONTAINING"/>
    <property type="match status" value="1"/>
</dbReference>
<evidence type="ECO:0000259" key="3">
    <source>
        <dbReference type="Pfam" id="PF04059"/>
    </source>
</evidence>
<feature type="region of interest" description="Disordered" evidence="2">
    <location>
        <begin position="116"/>
        <end position="161"/>
    </location>
</feature>
<name>A0ABD1QC08_9LAMI</name>
<feature type="compositionally biased region" description="Low complexity" evidence="2">
    <location>
        <begin position="120"/>
        <end position="133"/>
    </location>
</feature>
<evidence type="ECO:0000313" key="5">
    <source>
        <dbReference type="Proteomes" id="UP001604277"/>
    </source>
</evidence>
<dbReference type="EMBL" id="JBFOLJ010000015">
    <property type="protein sequence ID" value="KAL2473725.1"/>
    <property type="molecule type" value="Genomic_DNA"/>
</dbReference>
<feature type="compositionally biased region" description="Basic and acidic residues" evidence="2">
    <location>
        <begin position="135"/>
        <end position="147"/>
    </location>
</feature>
<evidence type="ECO:0000256" key="1">
    <source>
        <dbReference type="ARBA" id="ARBA00022884"/>
    </source>
</evidence>
<keyword evidence="5" id="KW-1185">Reference proteome</keyword>
<reference evidence="5" key="1">
    <citation type="submission" date="2024-07" db="EMBL/GenBank/DDBJ databases">
        <title>Two chromosome-level genome assemblies of Korean endemic species Abeliophyllum distichum and Forsythia ovata (Oleaceae).</title>
        <authorList>
            <person name="Jang H."/>
        </authorList>
    </citation>
    <scope>NUCLEOTIDE SEQUENCE [LARGE SCALE GENOMIC DNA]</scope>
</reference>
<dbReference type="Proteomes" id="UP001604277">
    <property type="component" value="Unassembled WGS sequence"/>
</dbReference>
<dbReference type="InterPro" id="IPR007201">
    <property type="entry name" value="Mei2-like_Rrm_C"/>
</dbReference>
<evidence type="ECO:0000313" key="4">
    <source>
        <dbReference type="EMBL" id="KAL2473725.1"/>
    </source>
</evidence>
<gene>
    <name evidence="4" type="ORF">Fot_49461</name>
</gene>
<keyword evidence="1" id="KW-0694">RNA-binding</keyword>
<comment type="caution">
    <text evidence="4">The sequence shown here is derived from an EMBL/GenBank/DDBJ whole genome shotgun (WGS) entry which is preliminary data.</text>
</comment>
<protein>
    <submittedName>
        <fullName evidence="4">Protein MEI2-like 1</fullName>
    </submittedName>
</protein>
<sequence>MMMLTTIDEHHGGTCDFFYLPIDFKNKCNVGYAFINMLSLSHVIPFYEAEMVGEVSEKVAFLAYARIQGKTTLVAHFQNSSLMNKDKRCGPILFNSEGSGSDDQIIQEHLPSSGLNIQVSQPNGSSPENSSGSMTEDRSGDEVEKGEQWQWKQNVPSKQEHATPLTVPCIWCTENR</sequence>
<proteinExistence type="predicted"/>
<dbReference type="GO" id="GO:0003723">
    <property type="term" value="F:RNA binding"/>
    <property type="evidence" value="ECO:0007669"/>
    <property type="project" value="UniProtKB-KW"/>
</dbReference>
<dbReference type="AlphaFoldDB" id="A0ABD1QC08"/>